<dbReference type="PANTHER" id="PTHR43618:SF18">
    <property type="entry name" value="SHORT CHAIN DEHYDROGENASE_REDUCTASE FAMILY (AFU_ORTHOLOGUE AFUA_5G12480)"/>
    <property type="match status" value="1"/>
</dbReference>
<dbReference type="SUPFAM" id="SSF51735">
    <property type="entry name" value="NAD(P)-binding Rossmann-fold domains"/>
    <property type="match status" value="1"/>
</dbReference>
<dbReference type="eggNOG" id="KOG0725">
    <property type="taxonomic scope" value="Eukaryota"/>
</dbReference>
<dbReference type="PANTHER" id="PTHR43618">
    <property type="entry name" value="7-ALPHA-HYDROXYSTEROID DEHYDROGENASE"/>
    <property type="match status" value="1"/>
</dbReference>
<dbReference type="Pfam" id="PF13561">
    <property type="entry name" value="adh_short_C2"/>
    <property type="match status" value="1"/>
</dbReference>
<dbReference type="AlphaFoldDB" id="J3NIW4"/>
<evidence type="ECO:0000256" key="3">
    <source>
        <dbReference type="ARBA" id="ARBA00023002"/>
    </source>
</evidence>
<dbReference type="VEuPathDB" id="FungiDB:GGTG_01198"/>
<accession>J3NIW4</accession>
<reference evidence="4" key="2">
    <citation type="submission" date="2010-07" db="EMBL/GenBank/DDBJ databases">
        <authorList>
            <consortium name="The Broad Institute Genome Sequencing Platform"/>
            <consortium name="Broad Institute Genome Sequencing Center for Infectious Disease"/>
            <person name="Ma L.-J."/>
            <person name="Dead R."/>
            <person name="Young S."/>
            <person name="Zeng Q."/>
            <person name="Koehrsen M."/>
            <person name="Alvarado L."/>
            <person name="Berlin A."/>
            <person name="Chapman S.B."/>
            <person name="Chen Z."/>
            <person name="Freedman E."/>
            <person name="Gellesch M."/>
            <person name="Goldberg J."/>
            <person name="Griggs A."/>
            <person name="Gujja S."/>
            <person name="Heilman E.R."/>
            <person name="Heiman D."/>
            <person name="Hepburn T."/>
            <person name="Howarth C."/>
            <person name="Jen D."/>
            <person name="Larson L."/>
            <person name="Mehta T."/>
            <person name="Neiman D."/>
            <person name="Pearson M."/>
            <person name="Roberts A."/>
            <person name="Saif S."/>
            <person name="Shea T."/>
            <person name="Shenoy N."/>
            <person name="Sisk P."/>
            <person name="Stolte C."/>
            <person name="Sykes S."/>
            <person name="Walk T."/>
            <person name="White J."/>
            <person name="Yandava C."/>
            <person name="Haas B."/>
            <person name="Nusbaum C."/>
            <person name="Birren B."/>
        </authorList>
    </citation>
    <scope>NUCLEOTIDE SEQUENCE</scope>
    <source>
        <strain evidence="4">R3-111a-1</strain>
    </source>
</reference>
<dbReference type="EMBL" id="GL385395">
    <property type="protein sequence ID" value="EJT81214.1"/>
    <property type="molecule type" value="Genomic_DNA"/>
</dbReference>
<dbReference type="Gene3D" id="3.40.50.720">
    <property type="entry name" value="NAD(P)-binding Rossmann-like Domain"/>
    <property type="match status" value="1"/>
</dbReference>
<dbReference type="OrthoDB" id="2898618at2759"/>
<evidence type="ECO:0000256" key="2">
    <source>
        <dbReference type="ARBA" id="ARBA00022857"/>
    </source>
</evidence>
<proteinExistence type="inferred from homology"/>
<dbReference type="InterPro" id="IPR036291">
    <property type="entry name" value="NAD(P)-bd_dom_sf"/>
</dbReference>
<comment type="similarity">
    <text evidence="1">Belongs to the short-chain dehydrogenases/reductases (SDR) family.</text>
</comment>
<dbReference type="CDD" id="cd05233">
    <property type="entry name" value="SDR_c"/>
    <property type="match status" value="1"/>
</dbReference>
<evidence type="ECO:0000313" key="5">
    <source>
        <dbReference type="EnsemblFungi" id="EJT81214"/>
    </source>
</evidence>
<keyword evidence="2" id="KW-0521">NADP</keyword>
<name>J3NIW4_GAET3</name>
<dbReference type="InterPro" id="IPR052178">
    <property type="entry name" value="Sec_Metab_Biosynth_SDR"/>
</dbReference>
<evidence type="ECO:0000313" key="6">
    <source>
        <dbReference type="Proteomes" id="UP000006039"/>
    </source>
</evidence>
<organism evidence="4">
    <name type="scientific">Gaeumannomyces tritici (strain R3-111a-1)</name>
    <name type="common">Wheat and barley take-all root rot fungus</name>
    <name type="synonym">Gaeumannomyces graminis var. tritici</name>
    <dbReference type="NCBI Taxonomy" id="644352"/>
    <lineage>
        <taxon>Eukaryota</taxon>
        <taxon>Fungi</taxon>
        <taxon>Dikarya</taxon>
        <taxon>Ascomycota</taxon>
        <taxon>Pezizomycotina</taxon>
        <taxon>Sordariomycetes</taxon>
        <taxon>Sordariomycetidae</taxon>
        <taxon>Magnaporthales</taxon>
        <taxon>Magnaporthaceae</taxon>
        <taxon>Gaeumannomyces</taxon>
    </lineage>
</organism>
<gene>
    <name evidence="5" type="primary">20341656</name>
    <name evidence="4" type="ORF">GGTG_01198</name>
</gene>
<reference evidence="6" key="1">
    <citation type="submission" date="2010-07" db="EMBL/GenBank/DDBJ databases">
        <title>The genome sequence of Gaeumannomyces graminis var. tritici strain R3-111a-1.</title>
        <authorList>
            <consortium name="The Broad Institute Genome Sequencing Platform"/>
            <person name="Ma L.-J."/>
            <person name="Dead R."/>
            <person name="Young S."/>
            <person name="Zeng Q."/>
            <person name="Koehrsen M."/>
            <person name="Alvarado L."/>
            <person name="Berlin A."/>
            <person name="Chapman S.B."/>
            <person name="Chen Z."/>
            <person name="Freedman E."/>
            <person name="Gellesch M."/>
            <person name="Goldberg J."/>
            <person name="Griggs A."/>
            <person name="Gujja S."/>
            <person name="Heilman E.R."/>
            <person name="Heiman D."/>
            <person name="Hepburn T."/>
            <person name="Howarth C."/>
            <person name="Jen D."/>
            <person name="Larson L."/>
            <person name="Mehta T."/>
            <person name="Neiman D."/>
            <person name="Pearson M."/>
            <person name="Roberts A."/>
            <person name="Saif S."/>
            <person name="Shea T."/>
            <person name="Shenoy N."/>
            <person name="Sisk P."/>
            <person name="Stolte C."/>
            <person name="Sykes S."/>
            <person name="Walk T."/>
            <person name="White J."/>
            <person name="Yandava C."/>
            <person name="Haas B."/>
            <person name="Nusbaum C."/>
            <person name="Birren B."/>
        </authorList>
    </citation>
    <scope>NUCLEOTIDE SEQUENCE [LARGE SCALE GENOMIC DNA]</scope>
    <source>
        <strain evidence="6">R3-111a-1</strain>
    </source>
</reference>
<evidence type="ECO:0000313" key="4">
    <source>
        <dbReference type="EMBL" id="EJT81214.1"/>
    </source>
</evidence>
<reference evidence="4" key="3">
    <citation type="submission" date="2010-09" db="EMBL/GenBank/DDBJ databases">
        <title>Annotation of Gaeumannomyces graminis var. tritici R3-111a-1.</title>
        <authorList>
            <consortium name="The Broad Institute Genome Sequencing Platform"/>
            <person name="Ma L.-J."/>
            <person name="Dead R."/>
            <person name="Young S.K."/>
            <person name="Zeng Q."/>
            <person name="Gargeya S."/>
            <person name="Fitzgerald M."/>
            <person name="Haas B."/>
            <person name="Abouelleil A."/>
            <person name="Alvarado L."/>
            <person name="Arachchi H.M."/>
            <person name="Berlin A."/>
            <person name="Brown A."/>
            <person name="Chapman S.B."/>
            <person name="Chen Z."/>
            <person name="Dunbar C."/>
            <person name="Freedman E."/>
            <person name="Gearin G."/>
            <person name="Gellesch M."/>
            <person name="Goldberg J."/>
            <person name="Griggs A."/>
            <person name="Gujja S."/>
            <person name="Heiman D."/>
            <person name="Howarth C."/>
            <person name="Larson L."/>
            <person name="Lui A."/>
            <person name="MacDonald P.J.P."/>
            <person name="Mehta T."/>
            <person name="Montmayeur A."/>
            <person name="Murphy C."/>
            <person name="Neiman D."/>
            <person name="Pearson M."/>
            <person name="Priest M."/>
            <person name="Roberts A."/>
            <person name="Saif S."/>
            <person name="Shea T."/>
            <person name="Shenoy N."/>
            <person name="Sisk P."/>
            <person name="Stolte C."/>
            <person name="Sykes S."/>
            <person name="Yandava C."/>
            <person name="Wortman J."/>
            <person name="Nusbaum C."/>
            <person name="Birren B."/>
        </authorList>
    </citation>
    <scope>NUCLEOTIDE SEQUENCE</scope>
    <source>
        <strain evidence="4">R3-111a-1</strain>
    </source>
</reference>
<dbReference type="Proteomes" id="UP000006039">
    <property type="component" value="Unassembled WGS sequence"/>
</dbReference>
<sequence length="302" mass="31262">MSTSAAPAPQGTGVFSTSGLVALVTGGGTGIGLMMARALAEAGAYRVYISGRRTEVLQAAAESIGLPGVVVPLACDVTSAESLGAAAQAVEKDVGFLNLLVCNSGVGGPPSVPQLTAETTLEEWRDAQLTVDPAEFDRTFEVNCRAVWYTSMAFLKLLDAGNKKGNVSQSSQIVVTSSVAAFNKKAPGGWAYGMSKAAVTHAVKQLSVLLPQWGIRVNCIAPGLFPSEMSAPIVQKATRTAGWDESKPIPIGRDSVPLGRMGNSDEMAGTILYLASRAGAYCNGNIMLVDGGRLSTMPSTGY</sequence>
<reference evidence="5" key="5">
    <citation type="submission" date="2018-04" db="UniProtKB">
        <authorList>
            <consortium name="EnsemblFungi"/>
        </authorList>
    </citation>
    <scope>IDENTIFICATION</scope>
    <source>
        <strain evidence="5">R3-111a-1</strain>
    </source>
</reference>
<protein>
    <submittedName>
        <fullName evidence="4">Rhamnolipids biosynthesis 3-oxoacyl-[acyl-carrier-protein] reductase</fullName>
    </submittedName>
</protein>
<dbReference type="HOGENOM" id="CLU_010194_12_1_1"/>
<dbReference type="FunFam" id="3.40.50.720:FF:000084">
    <property type="entry name" value="Short-chain dehydrogenase reductase"/>
    <property type="match status" value="1"/>
</dbReference>
<dbReference type="PRINTS" id="PR00081">
    <property type="entry name" value="GDHRDH"/>
</dbReference>
<dbReference type="RefSeq" id="XP_009217223.1">
    <property type="nucleotide sequence ID" value="XM_009218959.1"/>
</dbReference>
<evidence type="ECO:0000256" key="1">
    <source>
        <dbReference type="ARBA" id="ARBA00006484"/>
    </source>
</evidence>
<dbReference type="STRING" id="644352.J3NIW4"/>
<dbReference type="InterPro" id="IPR002347">
    <property type="entry name" value="SDR_fam"/>
</dbReference>
<reference evidence="5" key="4">
    <citation type="journal article" date="2015" name="G3 (Bethesda)">
        <title>Genome sequences of three phytopathogenic species of the Magnaporthaceae family of fungi.</title>
        <authorList>
            <person name="Okagaki L.H."/>
            <person name="Nunes C.C."/>
            <person name="Sailsbery J."/>
            <person name="Clay B."/>
            <person name="Brown D."/>
            <person name="John T."/>
            <person name="Oh Y."/>
            <person name="Young N."/>
            <person name="Fitzgerald M."/>
            <person name="Haas B.J."/>
            <person name="Zeng Q."/>
            <person name="Young S."/>
            <person name="Adiconis X."/>
            <person name="Fan L."/>
            <person name="Levin J.Z."/>
            <person name="Mitchell T.K."/>
            <person name="Okubara P.A."/>
            <person name="Farman M.L."/>
            <person name="Kohn L.M."/>
            <person name="Birren B."/>
            <person name="Ma L.-J."/>
            <person name="Dean R.A."/>
        </authorList>
    </citation>
    <scope>NUCLEOTIDE SEQUENCE</scope>
    <source>
        <strain evidence="5">R3-111a-1</strain>
    </source>
</reference>
<dbReference type="EnsemblFungi" id="EJT81214">
    <property type="protein sequence ID" value="EJT81214"/>
    <property type="gene ID" value="GGTG_01198"/>
</dbReference>
<keyword evidence="3" id="KW-0560">Oxidoreductase</keyword>
<dbReference type="GO" id="GO:0016491">
    <property type="term" value="F:oxidoreductase activity"/>
    <property type="evidence" value="ECO:0007669"/>
    <property type="project" value="UniProtKB-KW"/>
</dbReference>
<dbReference type="GeneID" id="20341656"/>
<keyword evidence="6" id="KW-1185">Reference proteome</keyword>